<proteinExistence type="predicted"/>
<organism evidence="1 2">
    <name type="scientific">Streblomastix strix</name>
    <dbReference type="NCBI Taxonomy" id="222440"/>
    <lineage>
        <taxon>Eukaryota</taxon>
        <taxon>Metamonada</taxon>
        <taxon>Preaxostyla</taxon>
        <taxon>Oxymonadida</taxon>
        <taxon>Streblomastigidae</taxon>
        <taxon>Streblomastix</taxon>
    </lineage>
</organism>
<dbReference type="AlphaFoldDB" id="A0A5J4UHR8"/>
<comment type="caution">
    <text evidence="1">The sequence shown here is derived from an EMBL/GenBank/DDBJ whole genome shotgun (WGS) entry which is preliminary data.</text>
</comment>
<reference evidence="1 2" key="1">
    <citation type="submission" date="2019-03" db="EMBL/GenBank/DDBJ databases">
        <title>Single cell metagenomics reveals metabolic interactions within the superorganism composed of flagellate Streblomastix strix and complex community of Bacteroidetes bacteria on its surface.</title>
        <authorList>
            <person name="Treitli S.C."/>
            <person name="Kolisko M."/>
            <person name="Husnik F."/>
            <person name="Keeling P."/>
            <person name="Hampl V."/>
        </authorList>
    </citation>
    <scope>NUCLEOTIDE SEQUENCE [LARGE SCALE GENOMIC DNA]</scope>
    <source>
        <strain evidence="1">ST1C</strain>
    </source>
</reference>
<protein>
    <submittedName>
        <fullName evidence="1">Uncharacterized protein</fullName>
    </submittedName>
</protein>
<name>A0A5J4UHR8_9EUKA</name>
<evidence type="ECO:0000313" key="2">
    <source>
        <dbReference type="Proteomes" id="UP000324800"/>
    </source>
</evidence>
<sequence length="282" mass="32478">MFGDLKIKIKINPSAFIFCQVYPVIQIAKYYSINKDELLSSGQDKLKDIDLFFRNWNLIFQYTNMYTQIGCTADFVTGIRAEELTPTGLKNLVCDIRPVTVSVRNYVITAVTANMSGYKASDTCINRVRQFYQSRPFEVSGQRIQSWVFPSAASSYGIKTTQNKPHSHITEMCLLFLKDSRHVTCYENPHNFDTQVTTMYRIFPDFAINTLSEQFFTMQLQANNLDSTFDACDEYENSVTTPRASKTRRYNPVNDYTSFFILIQCERNNNGALTFDGFDSKK</sequence>
<accession>A0A5J4UHR8</accession>
<gene>
    <name evidence="1" type="ORF">EZS28_034952</name>
</gene>
<dbReference type="Proteomes" id="UP000324800">
    <property type="component" value="Unassembled WGS sequence"/>
</dbReference>
<evidence type="ECO:0000313" key="1">
    <source>
        <dbReference type="EMBL" id="KAA6369520.1"/>
    </source>
</evidence>
<dbReference type="EMBL" id="SNRW01016285">
    <property type="protein sequence ID" value="KAA6369520.1"/>
    <property type="molecule type" value="Genomic_DNA"/>
</dbReference>